<dbReference type="PROSITE" id="PS50042">
    <property type="entry name" value="CNMP_BINDING_3"/>
    <property type="match status" value="1"/>
</dbReference>
<dbReference type="InterPro" id="IPR018490">
    <property type="entry name" value="cNMP-bd_dom_sf"/>
</dbReference>
<keyword evidence="5" id="KW-0808">Transferase</keyword>
<organism evidence="5 6">
    <name type="scientific">Ferroglobus placidus (strain DSM 10642 / AEDII12DO)</name>
    <dbReference type="NCBI Taxonomy" id="589924"/>
    <lineage>
        <taxon>Archaea</taxon>
        <taxon>Methanobacteriati</taxon>
        <taxon>Methanobacteriota</taxon>
        <taxon>Archaeoglobi</taxon>
        <taxon>Archaeoglobales</taxon>
        <taxon>Archaeoglobaceae</taxon>
        <taxon>Ferroglobus</taxon>
    </lineage>
</organism>
<accession>D3S1M0</accession>
<dbReference type="InterPro" id="IPR018821">
    <property type="entry name" value="DUF294_put_nucleoTrafse_sb-bd"/>
</dbReference>
<dbReference type="InterPro" id="IPR014710">
    <property type="entry name" value="RmlC-like_jellyroll"/>
</dbReference>
<dbReference type="STRING" id="589924.Ferp_2367"/>
<dbReference type="CDD" id="cd05401">
    <property type="entry name" value="NT_GlnE_GlnD_like"/>
    <property type="match status" value="1"/>
</dbReference>
<dbReference type="InterPro" id="IPR000644">
    <property type="entry name" value="CBS_dom"/>
</dbReference>
<evidence type="ECO:0000259" key="4">
    <source>
        <dbReference type="PROSITE" id="PS51371"/>
    </source>
</evidence>
<dbReference type="eggNOG" id="arCOG00631">
    <property type="taxonomic scope" value="Archaea"/>
</dbReference>
<dbReference type="PROSITE" id="PS51371">
    <property type="entry name" value="CBS"/>
    <property type="match status" value="2"/>
</dbReference>
<protein>
    <submittedName>
        <fullName evidence="5">Putative CBS domain and cyclic nucleotide-regulated nucleotidyltransferase</fullName>
    </submittedName>
</protein>
<dbReference type="Pfam" id="PF00571">
    <property type="entry name" value="CBS"/>
    <property type="match status" value="2"/>
</dbReference>
<evidence type="ECO:0000313" key="6">
    <source>
        <dbReference type="Proteomes" id="UP000002613"/>
    </source>
</evidence>
<evidence type="ECO:0000256" key="1">
    <source>
        <dbReference type="ARBA" id="ARBA00023122"/>
    </source>
</evidence>
<dbReference type="SUPFAM" id="SSF51206">
    <property type="entry name" value="cAMP-binding domain-like"/>
    <property type="match status" value="1"/>
</dbReference>
<keyword evidence="6" id="KW-1185">Reference proteome</keyword>
<dbReference type="Pfam" id="PF00027">
    <property type="entry name" value="cNMP_binding"/>
    <property type="match status" value="1"/>
</dbReference>
<dbReference type="Gene3D" id="2.60.120.10">
    <property type="entry name" value="Jelly Rolls"/>
    <property type="match status" value="1"/>
</dbReference>
<dbReference type="CDD" id="cd00038">
    <property type="entry name" value="CAP_ED"/>
    <property type="match status" value="1"/>
</dbReference>
<dbReference type="AlphaFoldDB" id="D3S1M0"/>
<name>D3S1M0_FERPA</name>
<gene>
    <name evidence="5" type="ordered locus">Ferp_2367</name>
</gene>
<dbReference type="PANTHER" id="PTHR43080:SF2">
    <property type="entry name" value="CBS DOMAIN-CONTAINING PROTEIN"/>
    <property type="match status" value="1"/>
</dbReference>
<dbReference type="SMART" id="SM00100">
    <property type="entry name" value="cNMP"/>
    <property type="match status" value="1"/>
</dbReference>
<feature type="domain" description="Cyclic nucleotide-binding" evidence="3">
    <location>
        <begin position="13"/>
        <end position="110"/>
    </location>
</feature>
<evidence type="ECO:0000259" key="3">
    <source>
        <dbReference type="PROSITE" id="PS50042"/>
    </source>
</evidence>
<evidence type="ECO:0000313" key="5">
    <source>
        <dbReference type="EMBL" id="ADC66484.1"/>
    </source>
</evidence>
<dbReference type="InterPro" id="IPR051257">
    <property type="entry name" value="Diverse_CBS-Domain"/>
</dbReference>
<dbReference type="PANTHER" id="PTHR43080">
    <property type="entry name" value="CBS DOMAIN-CONTAINING PROTEIN CBSX3, MITOCHONDRIAL"/>
    <property type="match status" value="1"/>
</dbReference>
<dbReference type="Pfam" id="PF03445">
    <property type="entry name" value="DUF294"/>
    <property type="match status" value="1"/>
</dbReference>
<dbReference type="PaxDb" id="589924-Ferp_2367"/>
<reference evidence="6" key="1">
    <citation type="submission" date="2010-02" db="EMBL/GenBank/DDBJ databases">
        <title>Complete sequence of Ferroglobus placidus DSM 10642.</title>
        <authorList>
            <consortium name="US DOE Joint Genome Institute"/>
            <person name="Lucas S."/>
            <person name="Copeland A."/>
            <person name="Lapidus A."/>
            <person name="Cheng J.-F."/>
            <person name="Bruce D."/>
            <person name="Goodwin L."/>
            <person name="Pitluck S."/>
            <person name="Saunders E."/>
            <person name="Brettin T."/>
            <person name="Detter J.C."/>
            <person name="Han C."/>
            <person name="Tapia R."/>
            <person name="Larimer F."/>
            <person name="Land M."/>
            <person name="Hauser L."/>
            <person name="Kyrpides N."/>
            <person name="Ivanova N."/>
            <person name="Holmes D."/>
            <person name="Lovley D."/>
            <person name="Kyrpides N."/>
            <person name="Anderson I.J."/>
            <person name="Woyke T."/>
        </authorList>
    </citation>
    <scope>NUCLEOTIDE SEQUENCE [LARGE SCALE GENOMIC DNA]</scope>
    <source>
        <strain evidence="6">DSM 10642 / AEDII12DO</strain>
    </source>
</reference>
<feature type="domain" description="CBS" evidence="4">
    <location>
        <begin position="212"/>
        <end position="268"/>
    </location>
</feature>
<evidence type="ECO:0000256" key="2">
    <source>
        <dbReference type="PROSITE-ProRule" id="PRU00703"/>
    </source>
</evidence>
<dbReference type="GO" id="GO:0008773">
    <property type="term" value="F:[protein-PII] uridylyltransferase activity"/>
    <property type="evidence" value="ECO:0007669"/>
    <property type="project" value="InterPro"/>
</dbReference>
<dbReference type="HOGENOM" id="CLU_027866_1_0_2"/>
<dbReference type="Gene3D" id="3.10.580.10">
    <property type="entry name" value="CBS-domain"/>
    <property type="match status" value="1"/>
</dbReference>
<dbReference type="OrthoDB" id="8919at2157"/>
<dbReference type="InterPro" id="IPR005105">
    <property type="entry name" value="GlnD_Uridyltrans_N"/>
</dbReference>
<proteinExistence type="predicted"/>
<keyword evidence="1 2" id="KW-0129">CBS domain</keyword>
<reference evidence="5 6" key="2">
    <citation type="journal article" date="2011" name="Stand. Genomic Sci.">
        <title>Complete genome sequence of Ferroglobus placidus AEDII12DO.</title>
        <authorList>
            <person name="Anderson I."/>
            <person name="Risso C."/>
            <person name="Holmes D."/>
            <person name="Lucas S."/>
            <person name="Copeland A."/>
            <person name="Lapidus A."/>
            <person name="Cheng J.F."/>
            <person name="Bruce D."/>
            <person name="Goodwin L."/>
            <person name="Pitluck S."/>
            <person name="Saunders E."/>
            <person name="Brettin T."/>
            <person name="Detter J.C."/>
            <person name="Han C."/>
            <person name="Tapia R."/>
            <person name="Larimer F."/>
            <person name="Land M."/>
            <person name="Hauser L."/>
            <person name="Woyke T."/>
            <person name="Lovley D."/>
            <person name="Kyrpides N."/>
            <person name="Ivanova N."/>
        </authorList>
    </citation>
    <scope>NUCLEOTIDE SEQUENCE [LARGE SCALE GENOMIC DNA]</scope>
    <source>
        <strain evidence="6">DSM 10642 / AEDII12DO</strain>
    </source>
</reference>
<dbReference type="Pfam" id="PF10335">
    <property type="entry name" value="DUF294_C"/>
    <property type="match status" value="1"/>
</dbReference>
<feature type="domain" description="CBS" evidence="4">
    <location>
        <begin position="150"/>
        <end position="210"/>
    </location>
</feature>
<dbReference type="Proteomes" id="UP000002613">
    <property type="component" value="Chromosome"/>
</dbReference>
<dbReference type="SMART" id="SM00116">
    <property type="entry name" value="CBS"/>
    <property type="match status" value="2"/>
</dbReference>
<dbReference type="SUPFAM" id="SSF54631">
    <property type="entry name" value="CBS-domain pair"/>
    <property type="match status" value="1"/>
</dbReference>
<dbReference type="GeneID" id="8779908"/>
<dbReference type="EMBL" id="CP001899">
    <property type="protein sequence ID" value="ADC66484.1"/>
    <property type="molecule type" value="Genomic_DNA"/>
</dbReference>
<dbReference type="KEGG" id="fpl:Ferp_2367"/>
<dbReference type="RefSeq" id="WP_012966820.1">
    <property type="nucleotide sequence ID" value="NC_013849.1"/>
</dbReference>
<dbReference type="InterPro" id="IPR000595">
    <property type="entry name" value="cNMP-bd_dom"/>
</dbReference>
<dbReference type="InterPro" id="IPR046342">
    <property type="entry name" value="CBS_dom_sf"/>
</dbReference>
<sequence length="584" mass="67287">MIPPKDLLRRVVPFSYLSEKELDELVSSMDVEVYEVGERILKRGKVPKYVFFVYSGELALKKGNEEERITKGEIFGVSSAIEKKPVEGDLYAAEDTVCYLFKAEVFKKLIEENKRFGEFFRFFKERRFSSLRFSYVTLEDALLKPVKEIVRRNPVTCSKDTKIREAAEKMFENRIGSLVVVEGEKPLGIFTDRDLKKAVSLNKIDGCVDEFMSSPVICDEASSPIFEAYIKMLESGINHLVITENGKVSGVISIKDVLSVFEPLSRVTYLFRSLRRSESVEEVKEIVAESREIVKELTHRGVSFQDISRTLNAFYDVVYEKVFEFLGDDLDGRFSFVVMGSGGRKEQIIATDQDNAMITEFKSYKFEDISKRVVELLDYVGIPKCKAGYMASNWCMSVEEWKRTFKNWFNNLTPQNIRHLTVFLDMRHVYGNEDLYAELREHIFEVKTNQAVRFLAKDAVTISPPIGFFGMKNLDKGIDLKLYGIYPIVNCARVLALDAGIEELNTIERLRAVKDLIGEERSETLVEVYNYIQNLRLRHQAQESDNVIDAKELEKLDVVLLRESFKVIKNFQDFIKAHYGVDRV</sequence>